<proteinExistence type="inferred from homology"/>
<protein>
    <submittedName>
        <fullName evidence="3">Cyclase</fullName>
    </submittedName>
</protein>
<gene>
    <name evidence="3" type="ORF">ENN50_03920</name>
</gene>
<sequence length="187" mass="21236">MTLEHPCMKCTPAENHEHQRKRILNGEIIVDQAWLENDSTGVSSAIFINAPAEAVWKAISDYDNLDITLPKVVSSHIIKREGSTVTIDQIGKTGILIFERSVHFVLEAREEYLQRIEFHQVEGDFETYRGEWVIESMEADSGCILHYCATIKPAFFAPAVLVSFVQRQDLPGIMKAHKHRAEELHHG</sequence>
<name>A0A831SSB7_PROAE</name>
<evidence type="ECO:0000259" key="2">
    <source>
        <dbReference type="Pfam" id="PF03364"/>
    </source>
</evidence>
<accession>A0A831SSB7</accession>
<comment type="similarity">
    <text evidence="1">Belongs to the ribosome association toxin RatA family.</text>
</comment>
<feature type="domain" description="Coenzyme Q-binding protein COQ10 START" evidence="2">
    <location>
        <begin position="48"/>
        <end position="176"/>
    </location>
</feature>
<dbReference type="Gene3D" id="3.30.530.20">
    <property type="match status" value="1"/>
</dbReference>
<dbReference type="Pfam" id="PF03364">
    <property type="entry name" value="Polyketide_cyc"/>
    <property type="match status" value="1"/>
</dbReference>
<reference evidence="3" key="1">
    <citation type="journal article" date="2020" name="mSystems">
        <title>Genome- and Community-Level Interaction Insights into Carbon Utilization and Element Cycling Functions of Hydrothermarchaeota in Hydrothermal Sediment.</title>
        <authorList>
            <person name="Zhou Z."/>
            <person name="Liu Y."/>
            <person name="Xu W."/>
            <person name="Pan J."/>
            <person name="Luo Z.H."/>
            <person name="Li M."/>
        </authorList>
    </citation>
    <scope>NUCLEOTIDE SEQUENCE [LARGE SCALE GENOMIC DNA]</scope>
    <source>
        <strain evidence="3">SpSt-1181</strain>
    </source>
</reference>
<dbReference type="InterPro" id="IPR023393">
    <property type="entry name" value="START-like_dom_sf"/>
</dbReference>
<dbReference type="EMBL" id="DSBW01000085">
    <property type="protein sequence ID" value="HED30829.1"/>
    <property type="molecule type" value="Genomic_DNA"/>
</dbReference>
<dbReference type="CDD" id="cd08866">
    <property type="entry name" value="SRPBCC_11"/>
    <property type="match status" value="1"/>
</dbReference>
<dbReference type="PANTHER" id="PTHR34060">
    <property type="entry name" value="POLYKETIDE CYCLASE / DEHYDRASE AND LIPID TRANSPORT PROTEIN"/>
    <property type="match status" value="1"/>
</dbReference>
<evidence type="ECO:0000313" key="3">
    <source>
        <dbReference type="EMBL" id="HED30829.1"/>
    </source>
</evidence>
<dbReference type="SUPFAM" id="SSF55961">
    <property type="entry name" value="Bet v1-like"/>
    <property type="match status" value="1"/>
</dbReference>
<dbReference type="PANTHER" id="PTHR34060:SF2">
    <property type="entry name" value="OS03G0837900 PROTEIN"/>
    <property type="match status" value="1"/>
</dbReference>
<evidence type="ECO:0000256" key="1">
    <source>
        <dbReference type="ARBA" id="ARBA00008918"/>
    </source>
</evidence>
<dbReference type="Proteomes" id="UP000886335">
    <property type="component" value="Unassembled WGS sequence"/>
</dbReference>
<comment type="caution">
    <text evidence="3">The sequence shown here is derived from an EMBL/GenBank/DDBJ whole genome shotgun (WGS) entry which is preliminary data.</text>
</comment>
<dbReference type="AlphaFoldDB" id="A0A831SSB7"/>
<dbReference type="InterPro" id="IPR005031">
    <property type="entry name" value="COQ10_START"/>
</dbReference>
<organism evidence="3">
    <name type="scientific">Prosthecochloris aestuarii</name>
    <dbReference type="NCBI Taxonomy" id="1102"/>
    <lineage>
        <taxon>Bacteria</taxon>
        <taxon>Pseudomonadati</taxon>
        <taxon>Chlorobiota</taxon>
        <taxon>Chlorobiia</taxon>
        <taxon>Chlorobiales</taxon>
        <taxon>Chlorobiaceae</taxon>
        <taxon>Prosthecochloris</taxon>
    </lineage>
</organism>